<keyword evidence="6" id="KW-1185">Reference proteome</keyword>
<dbReference type="InterPro" id="IPR036390">
    <property type="entry name" value="WH_DNA-bd_sf"/>
</dbReference>
<dbReference type="Gene3D" id="1.10.10.10">
    <property type="entry name" value="Winged helix-like DNA-binding domain superfamily/Winged helix DNA-binding domain"/>
    <property type="match status" value="1"/>
</dbReference>
<proteinExistence type="predicted"/>
<feature type="domain" description="HTH hxlR-type" evidence="4">
    <location>
        <begin position="4"/>
        <end position="102"/>
    </location>
</feature>
<organism evidence="5 6">
    <name type="scientific">Solirubrobacter ginsenosidimutans</name>
    <dbReference type="NCBI Taxonomy" id="490573"/>
    <lineage>
        <taxon>Bacteria</taxon>
        <taxon>Bacillati</taxon>
        <taxon>Actinomycetota</taxon>
        <taxon>Thermoleophilia</taxon>
        <taxon>Solirubrobacterales</taxon>
        <taxon>Solirubrobacteraceae</taxon>
        <taxon>Solirubrobacter</taxon>
    </lineage>
</organism>
<dbReference type="InterPro" id="IPR036388">
    <property type="entry name" value="WH-like_DNA-bd_sf"/>
</dbReference>
<keyword evidence="2" id="KW-0238">DNA-binding</keyword>
<evidence type="ECO:0000313" key="5">
    <source>
        <dbReference type="EMBL" id="MDA0165968.1"/>
    </source>
</evidence>
<dbReference type="PANTHER" id="PTHR33204">
    <property type="entry name" value="TRANSCRIPTIONAL REGULATOR, MARR FAMILY"/>
    <property type="match status" value="1"/>
</dbReference>
<accession>A0A9X3N6X7</accession>
<dbReference type="SUPFAM" id="SSF46785">
    <property type="entry name" value="Winged helix' DNA-binding domain"/>
    <property type="match status" value="1"/>
</dbReference>
<dbReference type="GO" id="GO:0003677">
    <property type="term" value="F:DNA binding"/>
    <property type="evidence" value="ECO:0007669"/>
    <property type="project" value="UniProtKB-KW"/>
</dbReference>
<dbReference type="PROSITE" id="PS51118">
    <property type="entry name" value="HTH_HXLR"/>
    <property type="match status" value="1"/>
</dbReference>
<name>A0A9X3N6X7_9ACTN</name>
<evidence type="ECO:0000259" key="4">
    <source>
        <dbReference type="PROSITE" id="PS51118"/>
    </source>
</evidence>
<dbReference type="Pfam" id="PF01638">
    <property type="entry name" value="HxlR"/>
    <property type="match status" value="1"/>
</dbReference>
<sequence length="102" mass="10987">MEIAGVQAAVGVLSSKWSVAILAELSGGTRRFNELLRRIDGISRRMLAATLRRLEEAGLITRRVYAAVPARVEYDLSPAGSALFAALTPLSGWALQHRPEAA</sequence>
<dbReference type="InterPro" id="IPR002577">
    <property type="entry name" value="HTH_HxlR"/>
</dbReference>
<reference evidence="5" key="1">
    <citation type="submission" date="2022-10" db="EMBL/GenBank/DDBJ databases">
        <title>The WGS of Solirubrobacter ginsenosidimutans DSM 21036.</title>
        <authorList>
            <person name="Jiang Z."/>
        </authorList>
    </citation>
    <scope>NUCLEOTIDE SEQUENCE</scope>
    <source>
        <strain evidence="5">DSM 21036</strain>
    </source>
</reference>
<keyword evidence="1" id="KW-0805">Transcription regulation</keyword>
<comment type="caution">
    <text evidence="5">The sequence shown here is derived from an EMBL/GenBank/DDBJ whole genome shotgun (WGS) entry which is preliminary data.</text>
</comment>
<protein>
    <submittedName>
        <fullName evidence="5">Helix-turn-helix transcriptional regulator</fullName>
    </submittedName>
</protein>
<keyword evidence="3" id="KW-0804">Transcription</keyword>
<dbReference type="RefSeq" id="WP_270045229.1">
    <property type="nucleotide sequence ID" value="NZ_JAPDOD010000055.1"/>
</dbReference>
<evidence type="ECO:0000256" key="1">
    <source>
        <dbReference type="ARBA" id="ARBA00023015"/>
    </source>
</evidence>
<evidence type="ECO:0000256" key="3">
    <source>
        <dbReference type="ARBA" id="ARBA00023163"/>
    </source>
</evidence>
<gene>
    <name evidence="5" type="ORF">OM076_37230</name>
</gene>
<dbReference type="Proteomes" id="UP001149140">
    <property type="component" value="Unassembled WGS sequence"/>
</dbReference>
<dbReference type="EMBL" id="JAPDOD010000055">
    <property type="protein sequence ID" value="MDA0165968.1"/>
    <property type="molecule type" value="Genomic_DNA"/>
</dbReference>
<evidence type="ECO:0000313" key="6">
    <source>
        <dbReference type="Proteomes" id="UP001149140"/>
    </source>
</evidence>
<dbReference type="AlphaFoldDB" id="A0A9X3N6X7"/>
<evidence type="ECO:0000256" key="2">
    <source>
        <dbReference type="ARBA" id="ARBA00023125"/>
    </source>
</evidence>